<dbReference type="Pfam" id="PF01339">
    <property type="entry name" value="CheB_methylest"/>
    <property type="match status" value="1"/>
</dbReference>
<dbReference type="PANTHER" id="PTHR42872:SF6">
    <property type="entry name" value="PROTEIN-GLUTAMATE METHYLESTERASE_PROTEIN-GLUTAMINE GLUTAMINASE"/>
    <property type="match status" value="1"/>
</dbReference>
<dbReference type="NCBIfam" id="NF001965">
    <property type="entry name" value="PRK00742.1"/>
    <property type="match status" value="1"/>
</dbReference>
<dbReference type="EMBL" id="AP011684">
    <property type="protein sequence ID" value="BAL54287.1"/>
    <property type="molecule type" value="Genomic_DNA"/>
</dbReference>
<name>H5SDQ1_9ZZZZ</name>
<dbReference type="PROSITE" id="PS50122">
    <property type="entry name" value="CHEB"/>
    <property type="match status" value="1"/>
</dbReference>
<dbReference type="NCBIfam" id="NF009206">
    <property type="entry name" value="PRK12555.1"/>
    <property type="match status" value="1"/>
</dbReference>
<reference evidence="8" key="2">
    <citation type="journal article" date="2012" name="PLoS ONE">
        <title>A Deeply Branching Thermophilic Bacterium with an Ancient Acetyl-CoA Pathway Dominates a Subsurface Ecosystem.</title>
        <authorList>
            <person name="Takami H."/>
            <person name="Noguchi H."/>
            <person name="Takaki Y."/>
            <person name="Uchiyama I."/>
            <person name="Toyoda A."/>
            <person name="Nishi S."/>
            <person name="Chee G.-J."/>
            <person name="Arai W."/>
            <person name="Nunoura T."/>
            <person name="Itoh T."/>
            <person name="Hattori M."/>
            <person name="Takai K."/>
        </authorList>
    </citation>
    <scope>NUCLEOTIDE SEQUENCE</scope>
</reference>
<feature type="domain" description="CheB-type methylesterase" evidence="7">
    <location>
        <begin position="151"/>
        <end position="349"/>
    </location>
</feature>
<keyword evidence="3" id="KW-0378">Hydrolase</keyword>
<evidence type="ECO:0000256" key="4">
    <source>
        <dbReference type="ARBA" id="ARBA00039140"/>
    </source>
</evidence>
<dbReference type="GO" id="GO:0008984">
    <property type="term" value="F:protein-glutamate methylesterase activity"/>
    <property type="evidence" value="ECO:0007669"/>
    <property type="project" value="UniProtKB-EC"/>
</dbReference>
<keyword evidence="2" id="KW-0145">Chemotaxis</keyword>
<evidence type="ECO:0000313" key="8">
    <source>
        <dbReference type="EMBL" id="BAL54287.1"/>
    </source>
</evidence>
<dbReference type="SUPFAM" id="SSF52738">
    <property type="entry name" value="Methylesterase CheB, C-terminal domain"/>
    <property type="match status" value="1"/>
</dbReference>
<dbReference type="CDD" id="cd16432">
    <property type="entry name" value="CheB_Rec"/>
    <property type="match status" value="1"/>
</dbReference>
<dbReference type="HAMAP" id="MF_00099">
    <property type="entry name" value="CheB_chemtxs"/>
    <property type="match status" value="1"/>
</dbReference>
<evidence type="ECO:0000256" key="5">
    <source>
        <dbReference type="ARBA" id="ARBA00048267"/>
    </source>
</evidence>
<dbReference type="InterPro" id="IPR001789">
    <property type="entry name" value="Sig_transdc_resp-reg_receiver"/>
</dbReference>
<dbReference type="InterPro" id="IPR011006">
    <property type="entry name" value="CheY-like_superfamily"/>
</dbReference>
<dbReference type="Pfam" id="PF00072">
    <property type="entry name" value="Response_reg"/>
    <property type="match status" value="1"/>
</dbReference>
<reference evidence="8" key="1">
    <citation type="journal article" date="2005" name="Environ. Microbiol.">
        <title>Genetic and functional properties of uncultivated thermophilic crenarchaeotes from a subsurface gold mine as revealed by analysis of genome fragments.</title>
        <authorList>
            <person name="Nunoura T."/>
            <person name="Hirayama H."/>
            <person name="Takami H."/>
            <person name="Oida H."/>
            <person name="Nishi S."/>
            <person name="Shimamura S."/>
            <person name="Suzuki Y."/>
            <person name="Inagaki F."/>
            <person name="Takai K."/>
            <person name="Nealson K.H."/>
            <person name="Horikoshi K."/>
        </authorList>
    </citation>
    <scope>NUCLEOTIDE SEQUENCE</scope>
</reference>
<dbReference type="SUPFAM" id="SSF52172">
    <property type="entry name" value="CheY-like"/>
    <property type="match status" value="1"/>
</dbReference>
<dbReference type="GO" id="GO:0006935">
    <property type="term" value="P:chemotaxis"/>
    <property type="evidence" value="ECO:0007669"/>
    <property type="project" value="UniProtKB-KW"/>
</dbReference>
<evidence type="ECO:0000256" key="2">
    <source>
        <dbReference type="ARBA" id="ARBA00022500"/>
    </source>
</evidence>
<keyword evidence="1" id="KW-0963">Cytoplasm</keyword>
<dbReference type="CDD" id="cd17541">
    <property type="entry name" value="REC_CheB-like"/>
    <property type="match status" value="1"/>
</dbReference>
<evidence type="ECO:0000259" key="7">
    <source>
        <dbReference type="PROSITE" id="PS50122"/>
    </source>
</evidence>
<gene>
    <name evidence="8" type="ORF">HGMM_F14E02C04</name>
</gene>
<accession>H5SDQ1</accession>
<proteinExistence type="inferred from homology"/>
<dbReference type="InterPro" id="IPR035909">
    <property type="entry name" value="CheB_C"/>
</dbReference>
<protein>
    <recommendedName>
        <fullName evidence="4">protein-glutamate methylesterase</fullName>
        <ecNumber evidence="4">3.1.1.61</ecNumber>
    </recommendedName>
</protein>
<dbReference type="EC" id="3.1.1.61" evidence="4"/>
<evidence type="ECO:0000256" key="3">
    <source>
        <dbReference type="ARBA" id="ARBA00022801"/>
    </source>
</evidence>
<dbReference type="SMART" id="SM00448">
    <property type="entry name" value="REC"/>
    <property type="match status" value="1"/>
</dbReference>
<sequence>MDDHRPVRVLIIDDSVVIRQLLKDIFARDGGIEVVGTASDPIDGYDKIVQMKPDVLTLDVEMPRMDGITFLEKLMRSHPMPVVMVSTLTREGSEVTLKALELGAVDFIAKPTQSIFTGMAALSHEITSKVKAAARARVRPKQAHVAPVELPQTSPRRVTGTNRLIAIGASTGGPEAIRQVLQGLPAEVPPVVIVQHMPPVFTRSFAERLDKLCTVRVKEAEDGDVLQPGHAYIAPGDYHLQVVRNGSQYRARVVQTEPVNRHRPSVDALFDSVVQASGASTVAVLLTGMGADGARGLKKLREAGAHTIAQDEETCVVFGMPREAIQMGGAEFVLPLPQIAHKVVELLAA</sequence>
<dbReference type="Gene3D" id="3.40.50.180">
    <property type="entry name" value="Methylesterase CheB, C-terminal domain"/>
    <property type="match status" value="1"/>
</dbReference>
<dbReference type="InterPro" id="IPR008248">
    <property type="entry name" value="CheB-like"/>
</dbReference>
<evidence type="ECO:0000256" key="1">
    <source>
        <dbReference type="ARBA" id="ARBA00022490"/>
    </source>
</evidence>
<dbReference type="AlphaFoldDB" id="H5SDQ1"/>
<feature type="domain" description="Response regulatory" evidence="6">
    <location>
        <begin position="8"/>
        <end position="125"/>
    </location>
</feature>
<dbReference type="PROSITE" id="PS50110">
    <property type="entry name" value="RESPONSE_REGULATORY"/>
    <property type="match status" value="1"/>
</dbReference>
<organism evidence="8">
    <name type="scientific">uncultured prokaryote</name>
    <dbReference type="NCBI Taxonomy" id="198431"/>
    <lineage>
        <taxon>unclassified sequences</taxon>
        <taxon>environmental samples</taxon>
    </lineage>
</organism>
<dbReference type="Gene3D" id="3.40.50.2300">
    <property type="match status" value="1"/>
</dbReference>
<evidence type="ECO:0000259" key="6">
    <source>
        <dbReference type="PROSITE" id="PS50110"/>
    </source>
</evidence>
<dbReference type="PANTHER" id="PTHR42872">
    <property type="entry name" value="PROTEIN-GLUTAMATE METHYLESTERASE/PROTEIN-GLUTAMINE GLUTAMINASE"/>
    <property type="match status" value="1"/>
</dbReference>
<dbReference type="PIRSF" id="PIRSF000876">
    <property type="entry name" value="RR_chemtxs_CheB"/>
    <property type="match status" value="1"/>
</dbReference>
<comment type="catalytic activity">
    <reaction evidence="5">
        <text>[protein]-L-glutamate 5-O-methyl ester + H2O = L-glutamyl-[protein] + methanol + H(+)</text>
        <dbReference type="Rhea" id="RHEA:23236"/>
        <dbReference type="Rhea" id="RHEA-COMP:10208"/>
        <dbReference type="Rhea" id="RHEA-COMP:10311"/>
        <dbReference type="ChEBI" id="CHEBI:15377"/>
        <dbReference type="ChEBI" id="CHEBI:15378"/>
        <dbReference type="ChEBI" id="CHEBI:17790"/>
        <dbReference type="ChEBI" id="CHEBI:29973"/>
        <dbReference type="ChEBI" id="CHEBI:82795"/>
        <dbReference type="EC" id="3.1.1.61"/>
    </reaction>
</comment>
<dbReference type="GO" id="GO:0000156">
    <property type="term" value="F:phosphorelay response regulator activity"/>
    <property type="evidence" value="ECO:0007669"/>
    <property type="project" value="InterPro"/>
</dbReference>
<dbReference type="InterPro" id="IPR000673">
    <property type="entry name" value="Sig_transdc_resp-reg_Me-estase"/>
</dbReference>